<evidence type="ECO:0008006" key="5">
    <source>
        <dbReference type="Google" id="ProtNLM"/>
    </source>
</evidence>
<organism evidence="3 4">
    <name type="scientific">Methylogaea oryzae</name>
    <dbReference type="NCBI Taxonomy" id="1295382"/>
    <lineage>
        <taxon>Bacteria</taxon>
        <taxon>Pseudomonadati</taxon>
        <taxon>Pseudomonadota</taxon>
        <taxon>Gammaproteobacteria</taxon>
        <taxon>Methylococcales</taxon>
        <taxon>Methylococcaceae</taxon>
        <taxon>Methylogaea</taxon>
    </lineage>
</organism>
<evidence type="ECO:0000256" key="1">
    <source>
        <dbReference type="SAM" id="MobiDB-lite"/>
    </source>
</evidence>
<dbReference type="PANTHER" id="PTHR34700">
    <property type="entry name" value="POTASSIUM BINDING PROTEIN KBP"/>
    <property type="match status" value="1"/>
</dbReference>
<reference evidence="3" key="1">
    <citation type="submission" date="2019-06" db="EMBL/GenBank/DDBJ databases">
        <title>Complete genome sequence of Methylogaea oryzae strain JCM16910.</title>
        <authorList>
            <person name="Asakawa S."/>
        </authorList>
    </citation>
    <scope>NUCLEOTIDE SEQUENCE</scope>
    <source>
        <strain evidence="3">E10</strain>
    </source>
</reference>
<keyword evidence="2" id="KW-0732">Signal</keyword>
<dbReference type="KEGG" id="moz:MoryE10_29960"/>
<sequence length="366" mass="39758">MSMNIRNTFIGLLTLIACTAATAGKKEVVLNPQHPDRYVVTAGDTLWDVAGKFLKDPWQWPDLWETGKKAERPLRPGDVLTLISVAGVPRLQLNGGNGTPPPRRPGDPLPEVKLSPKVRASDMAAEIPLIPFNLVRAFLSSPKVVTHEELDNAPYVLELPDNRHFAGTGDKLYVRGLEDSSQDTFGVFHKGSLYKDGESGEELGYEAMSVGTARLTQEGDPAIFTLANTTREAVVGDRLLPQDDERIPSSYEPRPPAAEIKGHIIAFLDSDTTKVRGGASSIGQYAVVALDRGSSDGLEVGHVLEIDSRGKAVKDKVSGIPFDSPDLPNEAAGSLLIFRCFERVSYGLIMHTSRELRLGDVVRTPN</sequence>
<proteinExistence type="predicted"/>
<dbReference type="Proteomes" id="UP000824988">
    <property type="component" value="Chromosome"/>
</dbReference>
<dbReference type="AlphaFoldDB" id="A0A8D5ANS7"/>
<accession>A0A8D5ANS7</accession>
<evidence type="ECO:0000256" key="2">
    <source>
        <dbReference type="SAM" id="SignalP"/>
    </source>
</evidence>
<dbReference type="CDD" id="cd00118">
    <property type="entry name" value="LysM"/>
    <property type="match status" value="1"/>
</dbReference>
<evidence type="ECO:0000313" key="3">
    <source>
        <dbReference type="EMBL" id="BBL72390.1"/>
    </source>
</evidence>
<protein>
    <recommendedName>
        <fullName evidence="5">LysM domain-containing protein</fullName>
    </recommendedName>
</protein>
<feature type="signal peptide" evidence="2">
    <location>
        <begin position="1"/>
        <end position="23"/>
    </location>
</feature>
<feature type="chain" id="PRO_5034291414" description="LysM domain-containing protein" evidence="2">
    <location>
        <begin position="24"/>
        <end position="366"/>
    </location>
</feature>
<evidence type="ECO:0000313" key="4">
    <source>
        <dbReference type="Proteomes" id="UP000824988"/>
    </source>
</evidence>
<gene>
    <name evidence="3" type="ORF">MoryE10_29960</name>
</gene>
<dbReference type="InterPro" id="IPR052196">
    <property type="entry name" value="Bact_Kbp"/>
</dbReference>
<dbReference type="PANTHER" id="PTHR34700:SF4">
    <property type="entry name" value="PHAGE-LIKE ELEMENT PBSX PROTEIN XKDP"/>
    <property type="match status" value="1"/>
</dbReference>
<dbReference type="EMBL" id="AP019782">
    <property type="protein sequence ID" value="BBL72390.1"/>
    <property type="molecule type" value="Genomic_DNA"/>
</dbReference>
<keyword evidence="4" id="KW-1185">Reference proteome</keyword>
<dbReference type="PROSITE" id="PS51257">
    <property type="entry name" value="PROKAR_LIPOPROTEIN"/>
    <property type="match status" value="1"/>
</dbReference>
<feature type="region of interest" description="Disordered" evidence="1">
    <location>
        <begin position="91"/>
        <end position="113"/>
    </location>
</feature>
<name>A0A8D5ANS7_9GAMM</name>
<dbReference type="InterPro" id="IPR018392">
    <property type="entry name" value="LysM"/>
</dbReference>